<dbReference type="Proteomes" id="UP000501063">
    <property type="component" value="Chromosome"/>
</dbReference>
<dbReference type="EMBL" id="CP049140">
    <property type="protein sequence ID" value="QIE86677.1"/>
    <property type="molecule type" value="Genomic_DNA"/>
</dbReference>
<sequence>MDVIENLNLKKNPFEYYSAEQEEEIDLYAARPKYFNTVLDKCKKRESYILFGFRGGGKTATRITAFKEIEATSNNLIIAAVTDYSDLPTKEIKNFKKIDIVKEIAFHITEAILVKLSTLPEDEREKRISNLTDDQLAAFKDITTNLYVNHKSPLKRGISANAIQSILTLTLKERLGAWLSKDNNALTNSIGGIINRLTKGAVKKSEFVEVWNEFIKQEEDYSKQIFEKLTSTAKSLGFDGIVVLLDKIDEHENTNTPEAASKIIESLLIQTDLMMIRDLGFVFFLWDRCKPILKEAKARLDKIKHSDIEWTKEQLQEVTQKRLSFYSGGKITSIEELFDGESKPKATEVYELCNNSPRELMRVLDKIVTENQNAETPLIDTDQLETGIQAYISDFIDSQETDVVSQIEKVGKLTFTSKDVQTAFKISNANANSKVKKWTTLGLTKSTGAHYSGNVGAPATTYELSDPRLIRHIKKVLTS</sequence>
<reference evidence="1 2" key="1">
    <citation type="submission" date="2020-02" db="EMBL/GenBank/DDBJ databases">
        <title>Integrative conjugative elements (ICEs) and plasmids drive adaptation of Pseudomonas nitroreducens strain HBP1 to wastewater environment.</title>
        <authorList>
            <person name="Sentchilo V."/>
            <person name="Carraro N."/>
            <person name="Bertelli C."/>
            <person name="van der Meer J.R."/>
        </authorList>
    </citation>
    <scope>NUCLEOTIDE SEQUENCE [LARGE SCALE GENOMIC DNA]</scope>
    <source>
        <strain evidence="1 2">HBP1</strain>
    </source>
</reference>
<dbReference type="NCBIfam" id="NF047389">
    <property type="entry name" value="ATPase_Sll1717"/>
    <property type="match status" value="1"/>
</dbReference>
<evidence type="ECO:0000313" key="2">
    <source>
        <dbReference type="Proteomes" id="UP000501063"/>
    </source>
</evidence>
<protein>
    <submittedName>
        <fullName evidence="1">Uncharacterized protein</fullName>
    </submittedName>
</protein>
<dbReference type="AlphaFoldDB" id="A0A6G6IUN8"/>
<proteinExistence type="predicted"/>
<name>A0A6G6IUN8_PSENT</name>
<organism evidence="1 2">
    <name type="scientific">Pseudomonas nitroreducens</name>
    <dbReference type="NCBI Taxonomy" id="46680"/>
    <lineage>
        <taxon>Bacteria</taxon>
        <taxon>Pseudomonadati</taxon>
        <taxon>Pseudomonadota</taxon>
        <taxon>Gammaproteobacteria</taxon>
        <taxon>Pseudomonadales</taxon>
        <taxon>Pseudomonadaceae</taxon>
        <taxon>Pseudomonas</taxon>
    </lineage>
</organism>
<gene>
    <name evidence="1" type="ORF">G5B91_10465</name>
</gene>
<dbReference type="KEGG" id="pnt:G5B91_10465"/>
<accession>A0A6G6IUN8</accession>
<evidence type="ECO:0000313" key="1">
    <source>
        <dbReference type="EMBL" id="QIE86677.1"/>
    </source>
</evidence>
<dbReference type="InterPro" id="IPR059206">
    <property type="entry name" value="Sll1717-like"/>
</dbReference>
<dbReference type="RefSeq" id="WP_128082483.1">
    <property type="nucleotide sequence ID" value="NZ_CP049140.1"/>
</dbReference>